<comment type="subcellular location">
    <subcellularLocation>
        <location evidence="1">Nucleus</location>
    </subcellularLocation>
</comment>
<gene>
    <name evidence="7" type="ORF">D0859_00204</name>
</gene>
<dbReference type="EMBL" id="QWIT01000003">
    <property type="protein sequence ID" value="RMZ35603.1"/>
    <property type="molecule type" value="Genomic_DNA"/>
</dbReference>
<dbReference type="InterPro" id="IPR023179">
    <property type="entry name" value="GTP-bd_ortho_bundle_sf"/>
</dbReference>
<comment type="caution">
    <text evidence="7">The sequence shown here is derived from an EMBL/GenBank/DDBJ whole genome shotgun (WGS) entry which is preliminary data.</text>
</comment>
<organism evidence="7 8">
    <name type="scientific">Hortaea werneckii</name>
    <name type="common">Black yeast</name>
    <name type="synonym">Cladosporium werneckii</name>
    <dbReference type="NCBI Taxonomy" id="91943"/>
    <lineage>
        <taxon>Eukaryota</taxon>
        <taxon>Fungi</taxon>
        <taxon>Dikarya</taxon>
        <taxon>Ascomycota</taxon>
        <taxon>Pezizomycotina</taxon>
        <taxon>Dothideomycetes</taxon>
        <taxon>Dothideomycetidae</taxon>
        <taxon>Mycosphaerellales</taxon>
        <taxon>Teratosphaeriaceae</taxon>
        <taxon>Hortaea</taxon>
    </lineage>
</organism>
<evidence type="ECO:0000259" key="6">
    <source>
        <dbReference type="Pfam" id="PF08701"/>
    </source>
</evidence>
<feature type="compositionally biased region" description="Acidic residues" evidence="5">
    <location>
        <begin position="102"/>
        <end position="129"/>
    </location>
</feature>
<dbReference type="Proteomes" id="UP000281677">
    <property type="component" value="Unassembled WGS sequence"/>
</dbReference>
<accession>A0A3M7JCT1</accession>
<feature type="compositionally biased region" description="Acidic residues" evidence="5">
    <location>
        <begin position="151"/>
        <end position="168"/>
    </location>
</feature>
<dbReference type="InterPro" id="IPR050755">
    <property type="entry name" value="TRAFAC_YlqF/YawG_RiboMat"/>
</dbReference>
<proteinExistence type="predicted"/>
<dbReference type="AlphaFoldDB" id="A0A3M7JCT1"/>
<dbReference type="Gene3D" id="1.10.1580.10">
    <property type="match status" value="1"/>
</dbReference>
<feature type="domain" description="Guanine nucleotide-binding protein-like 3 N-terminal" evidence="6">
    <location>
        <begin position="13"/>
        <end position="88"/>
    </location>
</feature>
<evidence type="ECO:0000256" key="1">
    <source>
        <dbReference type="ARBA" id="ARBA00004123"/>
    </source>
</evidence>
<sequence>MKVGKPTSKRTPTRLRAKIQKASTNKQKKQRRDAKKNPQWRSRLKKDPGVPNLFPQKAKVLAELEEKRLQKEEEQLKKRELAKAQRQGKAVTGEAPARAGGDDEADEDEELIDPEAESGMEDEEMDVGDDSNPMAALLASAQARASAYAPDADDAEDEDEDEEDDEAEGLGGIDGASSSAPGNAQRKVLPKQVLADPMKAASALVDRMQNTADGIQRILTFYAIPPLVTAGSDTTSRLLVEVARKRGRLGRGGVPNLHAAALIILNDLNEERLKLPAVANESKKAKKAAGKGEVQVVGEAKPAFTIEGLFGDDANGSDAMAIEK</sequence>
<dbReference type="OrthoDB" id="10266128at2759"/>
<dbReference type="InterPro" id="IPR014813">
    <property type="entry name" value="Gnl3_N_dom"/>
</dbReference>
<feature type="compositionally biased region" description="Low complexity" evidence="5">
    <location>
        <begin position="135"/>
        <end position="150"/>
    </location>
</feature>
<protein>
    <recommendedName>
        <fullName evidence="6">Guanine nucleotide-binding protein-like 3 N-terminal domain-containing protein</fullName>
    </recommendedName>
</protein>
<evidence type="ECO:0000256" key="4">
    <source>
        <dbReference type="ARBA" id="ARBA00023242"/>
    </source>
</evidence>
<evidence type="ECO:0000256" key="5">
    <source>
        <dbReference type="SAM" id="MobiDB-lite"/>
    </source>
</evidence>
<keyword evidence="2" id="KW-0547">Nucleotide-binding</keyword>
<keyword evidence="4" id="KW-0539">Nucleus</keyword>
<evidence type="ECO:0000256" key="3">
    <source>
        <dbReference type="ARBA" id="ARBA00023134"/>
    </source>
</evidence>
<evidence type="ECO:0000313" key="8">
    <source>
        <dbReference type="Proteomes" id="UP000281677"/>
    </source>
</evidence>
<evidence type="ECO:0000256" key="2">
    <source>
        <dbReference type="ARBA" id="ARBA00022741"/>
    </source>
</evidence>
<reference evidence="7 8" key="1">
    <citation type="journal article" date="2018" name="BMC Genomics">
        <title>Genomic evidence for intraspecific hybridization in a clonal and extremely halotolerant yeast.</title>
        <authorList>
            <person name="Gostincar C."/>
            <person name="Stajich J.E."/>
            <person name="Zupancic J."/>
            <person name="Zalar P."/>
            <person name="Gunde-Cimerman N."/>
        </authorList>
    </citation>
    <scope>NUCLEOTIDE SEQUENCE [LARGE SCALE GENOMIC DNA]</scope>
    <source>
        <strain evidence="7 8">EXF-120</strain>
    </source>
</reference>
<name>A0A3M7JCT1_HORWE</name>
<feature type="region of interest" description="Disordered" evidence="5">
    <location>
        <begin position="71"/>
        <end position="185"/>
    </location>
</feature>
<feature type="region of interest" description="Disordered" evidence="5">
    <location>
        <begin position="1"/>
        <end position="56"/>
    </location>
</feature>
<evidence type="ECO:0000313" key="7">
    <source>
        <dbReference type="EMBL" id="RMZ35603.1"/>
    </source>
</evidence>
<dbReference type="GO" id="GO:0005525">
    <property type="term" value="F:GTP binding"/>
    <property type="evidence" value="ECO:0007669"/>
    <property type="project" value="UniProtKB-KW"/>
</dbReference>
<keyword evidence="3" id="KW-0342">GTP-binding</keyword>
<dbReference type="Pfam" id="PF08701">
    <property type="entry name" value="GN3L_Grn1"/>
    <property type="match status" value="1"/>
</dbReference>
<feature type="compositionally biased region" description="Basic and acidic residues" evidence="5">
    <location>
        <begin position="71"/>
        <end position="83"/>
    </location>
</feature>
<feature type="compositionally biased region" description="Basic residues" evidence="5">
    <location>
        <begin position="7"/>
        <end position="19"/>
    </location>
</feature>
<dbReference type="PANTHER" id="PTHR11089">
    <property type="entry name" value="GTP-BINDING PROTEIN-RELATED"/>
    <property type="match status" value="1"/>
</dbReference>
<dbReference type="GO" id="GO:0005730">
    <property type="term" value="C:nucleolus"/>
    <property type="evidence" value="ECO:0007669"/>
    <property type="project" value="TreeGrafter"/>
</dbReference>
<dbReference type="PANTHER" id="PTHR11089:SF30">
    <property type="entry name" value="GUANINE NUCLEOTIDE-BINDING PROTEIN-LIKE 3 HOMOLOG"/>
    <property type="match status" value="1"/>
</dbReference>